<gene>
    <name evidence="2" type="ORF">ASIM_LOCUS8029</name>
    <name evidence="3" type="ORF">ASIM_LOCUS8035</name>
</gene>
<evidence type="ECO:0000313" key="5">
    <source>
        <dbReference type="WBParaSite" id="ASIM_0000827101-mRNA-1"/>
    </source>
</evidence>
<evidence type="ECO:0000313" key="6">
    <source>
        <dbReference type="WBParaSite" id="ASIM_0000827801-mRNA-1"/>
    </source>
</evidence>
<reference evidence="5 6" key="1">
    <citation type="submission" date="2017-02" db="UniProtKB">
        <authorList>
            <consortium name="WormBaseParasite"/>
        </authorList>
    </citation>
    <scope>IDENTIFICATION</scope>
</reference>
<proteinExistence type="predicted"/>
<evidence type="ECO:0000313" key="3">
    <source>
        <dbReference type="EMBL" id="VDK30637.1"/>
    </source>
</evidence>
<dbReference type="EMBL" id="UYRR01020764">
    <property type="protein sequence ID" value="VDK30637.1"/>
    <property type="molecule type" value="Genomic_DNA"/>
</dbReference>
<evidence type="ECO:0000313" key="4">
    <source>
        <dbReference type="Proteomes" id="UP000267096"/>
    </source>
</evidence>
<dbReference type="WBParaSite" id="ASIM_0000827801-mRNA-1">
    <property type="protein sequence ID" value="ASIM_0000827801-mRNA-1"/>
    <property type="gene ID" value="ASIM_0000827801"/>
</dbReference>
<dbReference type="AlphaFoldDB" id="A0A0M3JKU5"/>
<name>A0A0M3JKU5_ANISI</name>
<keyword evidence="4" id="KW-1185">Reference proteome</keyword>
<dbReference type="Proteomes" id="UP000267096">
    <property type="component" value="Unassembled WGS sequence"/>
</dbReference>
<reference evidence="2 4" key="2">
    <citation type="submission" date="2018-11" db="EMBL/GenBank/DDBJ databases">
        <authorList>
            <consortium name="Pathogen Informatics"/>
        </authorList>
    </citation>
    <scope>NUCLEOTIDE SEQUENCE [LARGE SCALE GENOMIC DNA]</scope>
</reference>
<evidence type="ECO:0000313" key="2">
    <source>
        <dbReference type="EMBL" id="VDK30618.1"/>
    </source>
</evidence>
<organism evidence="5">
    <name type="scientific">Anisakis simplex</name>
    <name type="common">Herring worm</name>
    <dbReference type="NCBI Taxonomy" id="6269"/>
    <lineage>
        <taxon>Eukaryota</taxon>
        <taxon>Metazoa</taxon>
        <taxon>Ecdysozoa</taxon>
        <taxon>Nematoda</taxon>
        <taxon>Chromadorea</taxon>
        <taxon>Rhabditida</taxon>
        <taxon>Spirurina</taxon>
        <taxon>Ascaridomorpha</taxon>
        <taxon>Ascaridoidea</taxon>
        <taxon>Anisakidae</taxon>
        <taxon>Anisakis</taxon>
        <taxon>Anisakis simplex complex</taxon>
    </lineage>
</organism>
<feature type="region of interest" description="Disordered" evidence="1">
    <location>
        <begin position="1"/>
        <end position="37"/>
    </location>
</feature>
<evidence type="ECO:0000256" key="1">
    <source>
        <dbReference type="SAM" id="MobiDB-lite"/>
    </source>
</evidence>
<accession>A0A0M3JKU5</accession>
<sequence>MGIRTQEEEPKIGAHGKPVIFLNPDDTGNVVHELEQK</sequence>
<dbReference type="WBParaSite" id="ASIM_0000827101-mRNA-1">
    <property type="protein sequence ID" value="ASIM_0000827101-mRNA-1"/>
    <property type="gene ID" value="ASIM_0000827101"/>
</dbReference>
<dbReference type="OrthoDB" id="16820at2759"/>
<dbReference type="EMBL" id="UYRR01020741">
    <property type="protein sequence ID" value="VDK30618.1"/>
    <property type="molecule type" value="Genomic_DNA"/>
</dbReference>
<protein>
    <submittedName>
        <fullName evidence="5 6">VOC domain-containing protein</fullName>
    </submittedName>
</protein>
<feature type="compositionally biased region" description="Basic and acidic residues" evidence="1">
    <location>
        <begin position="1"/>
        <end position="12"/>
    </location>
</feature>